<dbReference type="Gene3D" id="3.40.1810.10">
    <property type="entry name" value="Transcription factor, MADS-box"/>
    <property type="match status" value="1"/>
</dbReference>
<evidence type="ECO:0000313" key="9">
    <source>
        <dbReference type="EMBL" id="QBN12697.1"/>
    </source>
</evidence>
<name>A0A482EYS0_9LAMI</name>
<evidence type="ECO:0000256" key="2">
    <source>
        <dbReference type="ARBA" id="ARBA00023015"/>
    </source>
</evidence>
<dbReference type="GO" id="GO:0045944">
    <property type="term" value="P:positive regulation of transcription by RNA polymerase II"/>
    <property type="evidence" value="ECO:0007669"/>
    <property type="project" value="InterPro"/>
</dbReference>
<feature type="compositionally biased region" description="Basic and acidic residues" evidence="6">
    <location>
        <begin position="162"/>
        <end position="173"/>
    </location>
</feature>
<proteinExistence type="evidence at transcript level"/>
<dbReference type="InterPro" id="IPR002100">
    <property type="entry name" value="TF_MADSbox"/>
</dbReference>
<evidence type="ECO:0000256" key="1">
    <source>
        <dbReference type="ARBA" id="ARBA00004123"/>
    </source>
</evidence>
<dbReference type="PROSITE" id="PS50066">
    <property type="entry name" value="MADS_BOX_2"/>
    <property type="match status" value="1"/>
</dbReference>
<dbReference type="SUPFAM" id="SSF55455">
    <property type="entry name" value="SRF-like"/>
    <property type="match status" value="1"/>
</dbReference>
<evidence type="ECO:0000259" key="7">
    <source>
        <dbReference type="PROSITE" id="PS50066"/>
    </source>
</evidence>
<gene>
    <name evidence="9" type="primary">SVP4</name>
</gene>
<organism evidence="9">
    <name type="scientific">Osmanthus fragrans</name>
    <dbReference type="NCBI Taxonomy" id="93977"/>
    <lineage>
        <taxon>Eukaryota</taxon>
        <taxon>Viridiplantae</taxon>
        <taxon>Streptophyta</taxon>
        <taxon>Embryophyta</taxon>
        <taxon>Tracheophyta</taxon>
        <taxon>Spermatophyta</taxon>
        <taxon>Magnoliopsida</taxon>
        <taxon>eudicotyledons</taxon>
        <taxon>Gunneridae</taxon>
        <taxon>Pentapetalae</taxon>
        <taxon>asterids</taxon>
        <taxon>lamiids</taxon>
        <taxon>Lamiales</taxon>
        <taxon>Oleaceae</taxon>
        <taxon>Oleeae</taxon>
        <taxon>Osmanthus</taxon>
    </lineage>
</organism>
<evidence type="ECO:0000256" key="5">
    <source>
        <dbReference type="ARBA" id="ARBA00023242"/>
    </source>
</evidence>
<dbReference type="GO" id="GO:0003700">
    <property type="term" value="F:DNA-binding transcription factor activity"/>
    <property type="evidence" value="ECO:0007669"/>
    <property type="project" value="InterPro"/>
</dbReference>
<evidence type="ECO:0000256" key="6">
    <source>
        <dbReference type="SAM" id="MobiDB-lite"/>
    </source>
</evidence>
<reference evidence="9" key="1">
    <citation type="submission" date="2018-07" db="EMBL/GenBank/DDBJ databases">
        <title>Effects of SVP of Osmanthus fragrans L. on the effects of different temperature treatments on flower bud differentiation.</title>
        <authorList>
            <person name="Zhu Y."/>
        </authorList>
    </citation>
    <scope>NUCLEOTIDE SEQUENCE</scope>
</reference>
<dbReference type="FunFam" id="3.40.1810.10:FF:000007">
    <property type="entry name" value="Transcription factor, MADS-box"/>
    <property type="match status" value="1"/>
</dbReference>
<evidence type="ECO:0000256" key="4">
    <source>
        <dbReference type="ARBA" id="ARBA00023163"/>
    </source>
</evidence>
<feature type="region of interest" description="Disordered" evidence="6">
    <location>
        <begin position="162"/>
        <end position="206"/>
    </location>
</feature>
<keyword evidence="2" id="KW-0805">Transcription regulation</keyword>
<keyword evidence="4" id="KW-0804">Transcription</keyword>
<dbReference type="PRINTS" id="PR00404">
    <property type="entry name" value="MADSDOMAIN"/>
</dbReference>
<dbReference type="EMBL" id="MH626516">
    <property type="protein sequence ID" value="QBN12697.1"/>
    <property type="molecule type" value="mRNA"/>
</dbReference>
<dbReference type="Pfam" id="PF01486">
    <property type="entry name" value="K-box"/>
    <property type="match status" value="1"/>
</dbReference>
<feature type="compositionally biased region" description="Polar residues" evidence="6">
    <location>
        <begin position="174"/>
        <end position="197"/>
    </location>
</feature>
<dbReference type="GO" id="GO:0046983">
    <property type="term" value="F:protein dimerization activity"/>
    <property type="evidence" value="ECO:0007669"/>
    <property type="project" value="InterPro"/>
</dbReference>
<dbReference type="GO" id="GO:0000977">
    <property type="term" value="F:RNA polymerase II transcription regulatory region sequence-specific DNA binding"/>
    <property type="evidence" value="ECO:0007669"/>
    <property type="project" value="InterPro"/>
</dbReference>
<evidence type="ECO:0000259" key="8">
    <source>
        <dbReference type="PROSITE" id="PS51297"/>
    </source>
</evidence>
<dbReference type="Pfam" id="PF00319">
    <property type="entry name" value="SRF-TF"/>
    <property type="match status" value="1"/>
</dbReference>
<protein>
    <submittedName>
        <fullName evidence="9">SVP4</fullName>
    </submittedName>
</protein>
<dbReference type="InterPro" id="IPR033896">
    <property type="entry name" value="MEF2-like_N"/>
</dbReference>
<dbReference type="PANTHER" id="PTHR48019">
    <property type="entry name" value="SERUM RESPONSE FACTOR HOMOLOG"/>
    <property type="match status" value="1"/>
</dbReference>
<feature type="domain" description="MADS-box" evidence="7">
    <location>
        <begin position="1"/>
        <end position="61"/>
    </location>
</feature>
<sequence>MVRQKIQIKKIDNLTARQVTFSKRRRGVFKKAEELSTLCDAEIALIVFSATGKLFHYSSSSMMELIERHRRQPENSSKLGQPSLQLQGNDSYGLLSKMLMEKTRELRQLKGEELQGLDMDELIKLEKRVRGVLNHVVETKNDKFFKEINMLVKKESKLMEENDKLKQQAEKSEGTGNCIEQSNSSECIPNSHGSDTSLRLGLPFSN</sequence>
<dbReference type="SMART" id="SM00432">
    <property type="entry name" value="MADS"/>
    <property type="match status" value="1"/>
</dbReference>
<dbReference type="GO" id="GO:0005634">
    <property type="term" value="C:nucleus"/>
    <property type="evidence" value="ECO:0007669"/>
    <property type="project" value="UniProtKB-SubCell"/>
</dbReference>
<comment type="subcellular location">
    <subcellularLocation>
        <location evidence="1">Nucleus</location>
    </subcellularLocation>
</comment>
<dbReference type="CDD" id="cd00265">
    <property type="entry name" value="MADS_MEF2_like"/>
    <property type="match status" value="1"/>
</dbReference>
<dbReference type="PROSITE" id="PS00350">
    <property type="entry name" value="MADS_BOX_1"/>
    <property type="match status" value="1"/>
</dbReference>
<keyword evidence="5" id="KW-0539">Nucleus</keyword>
<dbReference type="InterPro" id="IPR002487">
    <property type="entry name" value="TF_Kbox"/>
</dbReference>
<dbReference type="InterPro" id="IPR036879">
    <property type="entry name" value="TF_MADSbox_sf"/>
</dbReference>
<dbReference type="AlphaFoldDB" id="A0A482EYS0"/>
<keyword evidence="3" id="KW-0238">DNA-binding</keyword>
<dbReference type="InterPro" id="IPR050142">
    <property type="entry name" value="MADS-box/MEF2_TF"/>
</dbReference>
<dbReference type="PROSITE" id="PS51297">
    <property type="entry name" value="K_BOX"/>
    <property type="match status" value="1"/>
</dbReference>
<feature type="domain" description="K-box" evidence="8">
    <location>
        <begin position="85"/>
        <end position="175"/>
    </location>
</feature>
<accession>A0A482EYS0</accession>
<evidence type="ECO:0000256" key="3">
    <source>
        <dbReference type="ARBA" id="ARBA00023125"/>
    </source>
</evidence>